<name>A0A5S3PIV1_9RHOB</name>
<accession>A0A5S3PIV1</accession>
<organism evidence="2 3">
    <name type="scientific">Sulfitobacter sabulilitoris</name>
    <dbReference type="NCBI Taxonomy" id="2562655"/>
    <lineage>
        <taxon>Bacteria</taxon>
        <taxon>Pseudomonadati</taxon>
        <taxon>Pseudomonadota</taxon>
        <taxon>Alphaproteobacteria</taxon>
        <taxon>Rhodobacterales</taxon>
        <taxon>Roseobacteraceae</taxon>
        <taxon>Sulfitobacter</taxon>
    </lineage>
</organism>
<evidence type="ECO:0000313" key="3">
    <source>
        <dbReference type="Proteomes" id="UP000309550"/>
    </source>
</evidence>
<gene>
    <name evidence="2" type="ORF">FDT80_01265</name>
</gene>
<feature type="transmembrane region" description="Helical" evidence="1">
    <location>
        <begin position="135"/>
        <end position="157"/>
    </location>
</feature>
<comment type="caution">
    <text evidence="2">The sequence shown here is derived from an EMBL/GenBank/DDBJ whole genome shotgun (WGS) entry which is preliminary data.</text>
</comment>
<dbReference type="EMBL" id="VANS01000001">
    <property type="protein sequence ID" value="TMM54257.1"/>
    <property type="molecule type" value="Genomic_DNA"/>
</dbReference>
<evidence type="ECO:0000313" key="2">
    <source>
        <dbReference type="EMBL" id="TMM54257.1"/>
    </source>
</evidence>
<feature type="transmembrane region" description="Helical" evidence="1">
    <location>
        <begin position="81"/>
        <end position="97"/>
    </location>
</feature>
<dbReference type="Proteomes" id="UP000309550">
    <property type="component" value="Unassembled WGS sequence"/>
</dbReference>
<dbReference type="RefSeq" id="WP_138660431.1">
    <property type="nucleotide sequence ID" value="NZ_VANS01000001.1"/>
</dbReference>
<feature type="transmembrane region" description="Helical" evidence="1">
    <location>
        <begin position="103"/>
        <end position="123"/>
    </location>
</feature>
<protein>
    <recommendedName>
        <fullName evidence="4">Tryptophan-rich sensory protein</fullName>
    </recommendedName>
</protein>
<evidence type="ECO:0008006" key="4">
    <source>
        <dbReference type="Google" id="ProtNLM"/>
    </source>
</evidence>
<dbReference type="PANTHER" id="PTHR33802:SF1">
    <property type="entry name" value="XK-RELATED PROTEIN"/>
    <property type="match status" value="1"/>
</dbReference>
<feature type="transmembrane region" description="Helical" evidence="1">
    <location>
        <begin position="163"/>
        <end position="180"/>
    </location>
</feature>
<feature type="transmembrane region" description="Helical" evidence="1">
    <location>
        <begin position="187"/>
        <end position="206"/>
    </location>
</feature>
<keyword evidence="3" id="KW-1185">Reference proteome</keyword>
<dbReference type="PANTHER" id="PTHR33802">
    <property type="entry name" value="SI:CH211-161H7.5-RELATED"/>
    <property type="match status" value="1"/>
</dbReference>
<keyword evidence="1" id="KW-0812">Transmembrane</keyword>
<keyword evidence="1" id="KW-1133">Transmembrane helix</keyword>
<evidence type="ECO:0000256" key="1">
    <source>
        <dbReference type="SAM" id="Phobius"/>
    </source>
</evidence>
<dbReference type="OrthoDB" id="5189031at2"/>
<feature type="transmembrane region" description="Helical" evidence="1">
    <location>
        <begin position="48"/>
        <end position="69"/>
    </location>
</feature>
<reference evidence="2 3" key="1">
    <citation type="submission" date="2019-05" db="EMBL/GenBank/DDBJ databases">
        <title>Sulfitobacter sabulilitoris sp. nov., isolated from a marine sand.</title>
        <authorList>
            <person name="Yoon J.-H."/>
        </authorList>
    </citation>
    <scope>NUCLEOTIDE SEQUENCE [LARGE SCALE GENOMIC DNA]</scope>
    <source>
        <strain evidence="2 3">HSMS-29</strain>
    </source>
</reference>
<keyword evidence="1" id="KW-0472">Membrane</keyword>
<dbReference type="AlphaFoldDB" id="A0A5S3PIV1"/>
<proteinExistence type="predicted"/>
<sequence>MRRATAVLSVLLALAFAASPLLVPDFGGFDPDQFPVPQTDPPVQPAGYAFAIWGVIYLWLLLGLGYGLVRRRDDADWHAMRAPLCLSLAVGAVWLAVAVQSPVWASILIWVMLLGALWALYRAPAGDGWAAALPVGLYAGWLSAASCVSLGLLAAGYGWMSEASAAVVFVLLAIGLAGGVQSTLRRAPTYGVAVIWALVAVVVQNLGSAPTIAALAAGGGAALLYPTWQACRRPVSAD</sequence>